<organism evidence="2 3">
    <name type="scientific">Collybia nuda</name>
    <dbReference type="NCBI Taxonomy" id="64659"/>
    <lineage>
        <taxon>Eukaryota</taxon>
        <taxon>Fungi</taxon>
        <taxon>Dikarya</taxon>
        <taxon>Basidiomycota</taxon>
        <taxon>Agaricomycotina</taxon>
        <taxon>Agaricomycetes</taxon>
        <taxon>Agaricomycetidae</taxon>
        <taxon>Agaricales</taxon>
        <taxon>Tricholomatineae</taxon>
        <taxon>Clitocybaceae</taxon>
        <taxon>Collybia</taxon>
    </lineage>
</organism>
<keyword evidence="3" id="KW-1185">Reference proteome</keyword>
<name>A0A9P5YED4_9AGAR</name>
<comment type="caution">
    <text evidence="2">The sequence shown here is derived from an EMBL/GenBank/DDBJ whole genome shotgun (WGS) entry which is preliminary data.</text>
</comment>
<accession>A0A9P5YED4</accession>
<dbReference type="Proteomes" id="UP000807353">
    <property type="component" value="Unassembled WGS sequence"/>
</dbReference>
<feature type="region of interest" description="Disordered" evidence="1">
    <location>
        <begin position="382"/>
        <end position="404"/>
    </location>
</feature>
<dbReference type="AlphaFoldDB" id="A0A9P5YED4"/>
<reference evidence="2" key="1">
    <citation type="submission" date="2020-11" db="EMBL/GenBank/DDBJ databases">
        <authorList>
            <consortium name="DOE Joint Genome Institute"/>
            <person name="Ahrendt S."/>
            <person name="Riley R."/>
            <person name="Andreopoulos W."/>
            <person name="Labutti K."/>
            <person name="Pangilinan J."/>
            <person name="Ruiz-Duenas F.J."/>
            <person name="Barrasa J.M."/>
            <person name="Sanchez-Garcia M."/>
            <person name="Camarero S."/>
            <person name="Miyauchi S."/>
            <person name="Serrano A."/>
            <person name="Linde D."/>
            <person name="Babiker R."/>
            <person name="Drula E."/>
            <person name="Ayuso-Fernandez I."/>
            <person name="Pacheco R."/>
            <person name="Padilla G."/>
            <person name="Ferreira P."/>
            <person name="Barriuso J."/>
            <person name="Kellner H."/>
            <person name="Castanera R."/>
            <person name="Alfaro M."/>
            <person name="Ramirez L."/>
            <person name="Pisabarro A.G."/>
            <person name="Kuo A."/>
            <person name="Tritt A."/>
            <person name="Lipzen A."/>
            <person name="He G."/>
            <person name="Yan M."/>
            <person name="Ng V."/>
            <person name="Cullen D."/>
            <person name="Martin F."/>
            <person name="Rosso M.-N."/>
            <person name="Henrissat B."/>
            <person name="Hibbett D."/>
            <person name="Martinez A.T."/>
            <person name="Grigoriev I.V."/>
        </authorList>
    </citation>
    <scope>NUCLEOTIDE SEQUENCE</scope>
    <source>
        <strain evidence="2">CBS 247.69</strain>
    </source>
</reference>
<evidence type="ECO:0000313" key="3">
    <source>
        <dbReference type="Proteomes" id="UP000807353"/>
    </source>
</evidence>
<evidence type="ECO:0000313" key="2">
    <source>
        <dbReference type="EMBL" id="KAF9466306.1"/>
    </source>
</evidence>
<proteinExistence type="predicted"/>
<dbReference type="OrthoDB" id="3226250at2759"/>
<sequence length="527" mass="60040">MAPPLNIHKLLKDPFGPYYEDIVLDAKFSRGKTLDLISVTFECGGSPIGLDETEFIISAPGNSRIVQHPVYFFGKLQIASLSWLTPKAKKWLEDDLRKRDEDLNLRGGNSGLTLERLYGNMSNEGSHITVLIGCEKSMNALFLGNLGTTPLASYCIQNMTKGSRLNRVLSLDVGAFRESQNFLARYRLWALMNEMIETDPKHTPVEDRTIDWLVRTYLRRFRARRATDLHHRFIFDPNDSDVDSHGNTTTRRHLRRIPHADIRGHFAAHAEWILAQMVAPNSSAQYKLNITKWIEFCKQVKKERHIARSHGVEWGVPYGSNHIVRKGEKGLDLTQFGMDVDFWAKKIKRATAKRKIKAPVKPALPVDIRINDKRSHVPHFIHDPDFLPSSESESDTDSDESPMPSLAARIPSFCLRAPELPAGCFKWKCPGCSYIIDLLDIDEANTQAISENLADHMKKKSWTHLGEEQVQLAFLCMVSNHYKMHLHQNGVNITSKGLQYRVEQWPSKPIPRATRSKTVTVKVEDRS</sequence>
<gene>
    <name evidence="2" type="ORF">BDZ94DRAFT_1306300</name>
</gene>
<dbReference type="EMBL" id="MU150242">
    <property type="protein sequence ID" value="KAF9466306.1"/>
    <property type="molecule type" value="Genomic_DNA"/>
</dbReference>
<evidence type="ECO:0000256" key="1">
    <source>
        <dbReference type="SAM" id="MobiDB-lite"/>
    </source>
</evidence>
<protein>
    <submittedName>
        <fullName evidence="2">Uncharacterized protein</fullName>
    </submittedName>
</protein>